<organism evidence="1 2">
    <name type="scientific">Mycobacterium paraffinicum</name>
    <dbReference type="NCBI Taxonomy" id="53378"/>
    <lineage>
        <taxon>Bacteria</taxon>
        <taxon>Bacillati</taxon>
        <taxon>Actinomycetota</taxon>
        <taxon>Actinomycetes</taxon>
        <taxon>Mycobacteriales</taxon>
        <taxon>Mycobacteriaceae</taxon>
        <taxon>Mycobacterium</taxon>
    </lineage>
</organism>
<sequence>MNDHDAEILRDHAALLWVIAALKQHSVGMSDAYARAGLRGAANALAMLLRASSLVVDSLDDQVRADVAAALQHQLGELVGRNAALLAADDEERDRRHGVDDTGYLDDALRKFFDEQGGEA</sequence>
<keyword evidence="2" id="KW-1185">Reference proteome</keyword>
<dbReference type="Proteomes" id="UP000186438">
    <property type="component" value="Unassembled WGS sequence"/>
</dbReference>
<accession>A0A1Q4I156</accession>
<evidence type="ECO:0000313" key="1">
    <source>
        <dbReference type="EMBL" id="OJZ75691.1"/>
    </source>
</evidence>
<name>A0A1Q4I156_9MYCO</name>
<dbReference type="RefSeq" id="WP_073871480.1">
    <property type="nucleotide sequence ID" value="NZ_MPNT01000002.1"/>
</dbReference>
<protein>
    <submittedName>
        <fullName evidence="1">Uncharacterized protein</fullName>
    </submittedName>
</protein>
<evidence type="ECO:0000313" key="2">
    <source>
        <dbReference type="Proteomes" id="UP000186438"/>
    </source>
</evidence>
<dbReference type="AlphaFoldDB" id="A0A1Q4I156"/>
<reference evidence="1 2" key="1">
    <citation type="submission" date="2016-11" db="EMBL/GenBank/DDBJ databases">
        <title>Genome sequences of unsequenced Mycobacteria.</title>
        <authorList>
            <person name="Greninger A.L."/>
            <person name="Fang F."/>
            <person name="Jerome K.R."/>
        </authorList>
    </citation>
    <scope>NUCLEOTIDE SEQUENCE [LARGE SCALE GENOMIC DNA]</scope>
    <source>
        <strain evidence="1 2">M11</strain>
    </source>
</reference>
<gene>
    <name evidence="1" type="ORF">BRW65_03915</name>
</gene>
<comment type="caution">
    <text evidence="1">The sequence shown here is derived from an EMBL/GenBank/DDBJ whole genome shotgun (WGS) entry which is preliminary data.</text>
</comment>
<dbReference type="STRING" id="53378.BRW65_03915"/>
<proteinExistence type="predicted"/>
<dbReference type="EMBL" id="MPNT01000002">
    <property type="protein sequence ID" value="OJZ75691.1"/>
    <property type="molecule type" value="Genomic_DNA"/>
</dbReference>